<feature type="compositionally biased region" description="Low complexity" evidence="1">
    <location>
        <begin position="129"/>
        <end position="144"/>
    </location>
</feature>
<feature type="region of interest" description="Disordered" evidence="1">
    <location>
        <begin position="160"/>
        <end position="189"/>
    </location>
</feature>
<keyword evidence="4" id="KW-1185">Reference proteome</keyword>
<keyword evidence="2" id="KW-1133">Transmembrane helix</keyword>
<proteinExistence type="predicted"/>
<keyword evidence="2" id="KW-0472">Membrane</keyword>
<evidence type="ECO:0000313" key="3">
    <source>
        <dbReference type="EMBL" id="QDZ22716.1"/>
    </source>
</evidence>
<feature type="transmembrane region" description="Helical" evidence="2">
    <location>
        <begin position="24"/>
        <end position="50"/>
    </location>
</feature>
<gene>
    <name evidence="3" type="ORF">A3770_08p52340</name>
</gene>
<dbReference type="EMBL" id="CP031041">
    <property type="protein sequence ID" value="QDZ22716.1"/>
    <property type="molecule type" value="Genomic_DNA"/>
</dbReference>
<evidence type="ECO:0000256" key="1">
    <source>
        <dbReference type="SAM" id="MobiDB-lite"/>
    </source>
</evidence>
<evidence type="ECO:0000256" key="2">
    <source>
        <dbReference type="SAM" id="Phobius"/>
    </source>
</evidence>
<feature type="region of interest" description="Disordered" evidence="1">
    <location>
        <begin position="129"/>
        <end position="148"/>
    </location>
</feature>
<protein>
    <submittedName>
        <fullName evidence="3">Uncharacterized protein</fullName>
    </submittedName>
</protein>
<accession>A0A5B8MQG8</accession>
<dbReference type="Proteomes" id="UP000316726">
    <property type="component" value="Chromosome 8"/>
</dbReference>
<keyword evidence="2" id="KW-0812">Transmembrane</keyword>
<feature type="compositionally biased region" description="Low complexity" evidence="1">
    <location>
        <begin position="169"/>
        <end position="182"/>
    </location>
</feature>
<evidence type="ECO:0000313" key="4">
    <source>
        <dbReference type="Proteomes" id="UP000316726"/>
    </source>
</evidence>
<dbReference type="AlphaFoldDB" id="A0A5B8MQG8"/>
<organism evidence="3 4">
    <name type="scientific">Chloropicon primus</name>
    <dbReference type="NCBI Taxonomy" id="1764295"/>
    <lineage>
        <taxon>Eukaryota</taxon>
        <taxon>Viridiplantae</taxon>
        <taxon>Chlorophyta</taxon>
        <taxon>Chloropicophyceae</taxon>
        <taxon>Chloropicales</taxon>
        <taxon>Chloropicaceae</taxon>
        <taxon>Chloropicon</taxon>
    </lineage>
</organism>
<feature type="transmembrane region" description="Helical" evidence="2">
    <location>
        <begin position="62"/>
        <end position="86"/>
    </location>
</feature>
<name>A0A5B8MQG8_9CHLO</name>
<reference evidence="3 4" key="1">
    <citation type="submission" date="2018-07" db="EMBL/GenBank/DDBJ databases">
        <title>The complete nuclear genome of the prasinophyte Chloropicon primus (CCMP1205).</title>
        <authorList>
            <person name="Pombert J.-F."/>
            <person name="Otis C."/>
            <person name="Turmel M."/>
            <person name="Lemieux C."/>
        </authorList>
    </citation>
    <scope>NUCLEOTIDE SEQUENCE [LARGE SCALE GENOMIC DNA]</scope>
    <source>
        <strain evidence="3 4">CCMP1205</strain>
    </source>
</reference>
<sequence length="189" mass="20722">MGRCRREAVPPTTMEGYKAMSRRLAVAMVWKTVLGCVFLGLGIHFILYNLDDVIEDDDDLPTMFWVGFGFAVGGSILLIFMVVNLVQYIRNSTAMSAQHRADQQQAYAWQQQAYTGQQQVYTGQQQAYTGQQQPYPQPQQAYGPSDVAMGTPAQGNYQVSVPPAYNAKPTSAAQSAAGPSAPLQGVYKL</sequence>